<dbReference type="AlphaFoldDB" id="A0A0E9R1H4"/>
<dbReference type="EMBL" id="GBXM01085551">
    <property type="protein sequence ID" value="JAH23026.1"/>
    <property type="molecule type" value="Transcribed_RNA"/>
</dbReference>
<sequence>MLAMGEAFSFILYENRLGLLKLVLKMVNVLKKASIKKAG</sequence>
<accession>A0A0E9R1H4</accession>
<proteinExistence type="predicted"/>
<reference evidence="1" key="1">
    <citation type="submission" date="2014-11" db="EMBL/GenBank/DDBJ databases">
        <authorList>
            <person name="Amaro Gonzalez C."/>
        </authorList>
    </citation>
    <scope>NUCLEOTIDE SEQUENCE</scope>
</reference>
<evidence type="ECO:0000313" key="1">
    <source>
        <dbReference type="EMBL" id="JAH23026.1"/>
    </source>
</evidence>
<protein>
    <submittedName>
        <fullName evidence="1">Uncharacterized protein</fullName>
    </submittedName>
</protein>
<name>A0A0E9R1H4_ANGAN</name>
<reference evidence="1" key="2">
    <citation type="journal article" date="2015" name="Fish Shellfish Immunol.">
        <title>Early steps in the European eel (Anguilla anguilla)-Vibrio vulnificus interaction in the gills: Role of the RtxA13 toxin.</title>
        <authorList>
            <person name="Callol A."/>
            <person name="Pajuelo D."/>
            <person name="Ebbesson L."/>
            <person name="Teles M."/>
            <person name="MacKenzie S."/>
            <person name="Amaro C."/>
        </authorList>
    </citation>
    <scope>NUCLEOTIDE SEQUENCE</scope>
</reference>
<organism evidence="1">
    <name type="scientific">Anguilla anguilla</name>
    <name type="common">European freshwater eel</name>
    <name type="synonym">Muraena anguilla</name>
    <dbReference type="NCBI Taxonomy" id="7936"/>
    <lineage>
        <taxon>Eukaryota</taxon>
        <taxon>Metazoa</taxon>
        <taxon>Chordata</taxon>
        <taxon>Craniata</taxon>
        <taxon>Vertebrata</taxon>
        <taxon>Euteleostomi</taxon>
        <taxon>Actinopterygii</taxon>
        <taxon>Neopterygii</taxon>
        <taxon>Teleostei</taxon>
        <taxon>Anguilliformes</taxon>
        <taxon>Anguillidae</taxon>
        <taxon>Anguilla</taxon>
    </lineage>
</organism>